<protein>
    <submittedName>
        <fullName evidence="7">Kinase-like domain-containing protein</fullName>
    </submittedName>
</protein>
<evidence type="ECO:0000259" key="6">
    <source>
        <dbReference type="PROSITE" id="PS50011"/>
    </source>
</evidence>
<dbReference type="InterPro" id="IPR008271">
    <property type="entry name" value="Ser/Thr_kinase_AS"/>
</dbReference>
<evidence type="ECO:0000256" key="2">
    <source>
        <dbReference type="ARBA" id="ARBA00022840"/>
    </source>
</evidence>
<dbReference type="Pfam" id="PF00069">
    <property type="entry name" value="Pkinase"/>
    <property type="match status" value="1"/>
</dbReference>
<dbReference type="Gene3D" id="3.30.200.20">
    <property type="entry name" value="Phosphorylase Kinase, domain 1"/>
    <property type="match status" value="1"/>
</dbReference>
<feature type="compositionally biased region" description="Basic and acidic residues" evidence="5">
    <location>
        <begin position="309"/>
        <end position="331"/>
    </location>
</feature>
<dbReference type="PROSITE" id="PS50011">
    <property type="entry name" value="PROTEIN_KINASE_DOM"/>
    <property type="match status" value="1"/>
</dbReference>
<proteinExistence type="inferred from homology"/>
<evidence type="ECO:0000256" key="5">
    <source>
        <dbReference type="SAM" id="MobiDB-lite"/>
    </source>
</evidence>
<dbReference type="InterPro" id="IPR000719">
    <property type="entry name" value="Prot_kinase_dom"/>
</dbReference>
<dbReference type="PANTHER" id="PTHR24347">
    <property type="entry name" value="SERINE/THREONINE-PROTEIN KINASE"/>
    <property type="match status" value="1"/>
</dbReference>
<organism evidence="7 8">
    <name type="scientific">Favolaschia claudopus</name>
    <dbReference type="NCBI Taxonomy" id="2862362"/>
    <lineage>
        <taxon>Eukaryota</taxon>
        <taxon>Fungi</taxon>
        <taxon>Dikarya</taxon>
        <taxon>Basidiomycota</taxon>
        <taxon>Agaricomycotina</taxon>
        <taxon>Agaricomycetes</taxon>
        <taxon>Agaricomycetidae</taxon>
        <taxon>Agaricales</taxon>
        <taxon>Marasmiineae</taxon>
        <taxon>Mycenaceae</taxon>
        <taxon>Favolaschia</taxon>
    </lineage>
</organism>
<dbReference type="SMART" id="SM00220">
    <property type="entry name" value="S_TKc"/>
    <property type="match status" value="1"/>
</dbReference>
<gene>
    <name evidence="7" type="ORF">R3P38DRAFT_2871793</name>
</gene>
<reference evidence="7 8" key="1">
    <citation type="journal article" date="2024" name="J Genomics">
        <title>Draft genome sequencing and assembly of Favolaschia claudopus CIRM-BRFM 2984 isolated from oak limbs.</title>
        <authorList>
            <person name="Navarro D."/>
            <person name="Drula E."/>
            <person name="Chaduli D."/>
            <person name="Cazenave R."/>
            <person name="Ahrendt S."/>
            <person name="Wang J."/>
            <person name="Lipzen A."/>
            <person name="Daum C."/>
            <person name="Barry K."/>
            <person name="Grigoriev I.V."/>
            <person name="Favel A."/>
            <person name="Rosso M.N."/>
            <person name="Martin F."/>
        </authorList>
    </citation>
    <scope>NUCLEOTIDE SEQUENCE [LARGE SCALE GENOMIC DNA]</scope>
    <source>
        <strain evidence="7 8">CIRM-BRFM 2984</strain>
    </source>
</reference>
<sequence length="331" mass="36908">MRCQYSTGRLLGEGTYATIKEAFNIETGEAYACKIINKELVEGREYMVKNEIGILNRLSNGHPNIVTLHDYFESSNNLYLCFDLCTGGDLFQRISSKGTYSEAAAAAVVRTIVDALQYIHASGIVHGDLKPENVLFHTEDDDADIRIADFGLSRLVGEKARQLTSKTGTPAYMAPETLGEEGHGKPVDIWAVGVITFSMLAGHAPFHRSSRRKEEQAIIARDVPFEPEEWVNLSSAAREFVEACLVLDPLGRPTVDELLNHKWLASYGLDSFHPRDDDSADLTPRVRDALSKQSVDSYGARNEQTSRSNELEQMRDHENQTPRPLHKSDPN</sequence>
<dbReference type="Gene3D" id="1.10.510.10">
    <property type="entry name" value="Transferase(Phosphotransferase) domain 1"/>
    <property type="match status" value="1"/>
</dbReference>
<evidence type="ECO:0000313" key="8">
    <source>
        <dbReference type="Proteomes" id="UP001362999"/>
    </source>
</evidence>
<name>A0AAW0DCE0_9AGAR</name>
<dbReference type="PROSITE" id="PS00107">
    <property type="entry name" value="PROTEIN_KINASE_ATP"/>
    <property type="match status" value="1"/>
</dbReference>
<dbReference type="Proteomes" id="UP001362999">
    <property type="component" value="Unassembled WGS sequence"/>
</dbReference>
<evidence type="ECO:0000256" key="4">
    <source>
        <dbReference type="RuleBase" id="RU000304"/>
    </source>
</evidence>
<keyword evidence="2 3" id="KW-0067">ATP-binding</keyword>
<dbReference type="InterPro" id="IPR017441">
    <property type="entry name" value="Protein_kinase_ATP_BS"/>
</dbReference>
<evidence type="ECO:0000256" key="3">
    <source>
        <dbReference type="PROSITE-ProRule" id="PRU10141"/>
    </source>
</evidence>
<comment type="caution">
    <text evidence="7">The sequence shown here is derived from an EMBL/GenBank/DDBJ whole genome shotgun (WGS) entry which is preliminary data.</text>
</comment>
<dbReference type="SUPFAM" id="SSF56112">
    <property type="entry name" value="Protein kinase-like (PK-like)"/>
    <property type="match status" value="1"/>
</dbReference>
<feature type="binding site" evidence="3">
    <location>
        <position position="34"/>
    </location>
    <ligand>
        <name>ATP</name>
        <dbReference type="ChEBI" id="CHEBI:30616"/>
    </ligand>
</feature>
<feature type="compositionally biased region" description="Polar residues" evidence="5">
    <location>
        <begin position="291"/>
        <end position="308"/>
    </location>
</feature>
<accession>A0AAW0DCE0</accession>
<dbReference type="CDD" id="cd05117">
    <property type="entry name" value="STKc_CAMK"/>
    <property type="match status" value="1"/>
</dbReference>
<dbReference type="GO" id="GO:0004674">
    <property type="term" value="F:protein serine/threonine kinase activity"/>
    <property type="evidence" value="ECO:0007669"/>
    <property type="project" value="UniProtKB-KW"/>
</dbReference>
<keyword evidence="1 3" id="KW-0547">Nucleotide-binding</keyword>
<keyword evidence="4" id="KW-0723">Serine/threonine-protein kinase</keyword>
<dbReference type="AlphaFoldDB" id="A0AAW0DCE0"/>
<comment type="similarity">
    <text evidence="4">Belongs to the protein kinase superfamily.</text>
</comment>
<keyword evidence="7" id="KW-0418">Kinase</keyword>
<evidence type="ECO:0000256" key="1">
    <source>
        <dbReference type="ARBA" id="ARBA00022741"/>
    </source>
</evidence>
<feature type="region of interest" description="Disordered" evidence="5">
    <location>
        <begin position="289"/>
        <end position="331"/>
    </location>
</feature>
<evidence type="ECO:0000313" key="7">
    <source>
        <dbReference type="EMBL" id="KAK7048862.1"/>
    </source>
</evidence>
<dbReference type="GO" id="GO:0005524">
    <property type="term" value="F:ATP binding"/>
    <property type="evidence" value="ECO:0007669"/>
    <property type="project" value="UniProtKB-UniRule"/>
</dbReference>
<dbReference type="FunFam" id="1.10.510.10:FF:000571">
    <property type="entry name" value="Maternal embryonic leucine zipper kinase"/>
    <property type="match status" value="1"/>
</dbReference>
<dbReference type="EMBL" id="JAWWNJ010000009">
    <property type="protein sequence ID" value="KAK7048862.1"/>
    <property type="molecule type" value="Genomic_DNA"/>
</dbReference>
<keyword evidence="7" id="KW-0808">Transferase</keyword>
<keyword evidence="8" id="KW-1185">Reference proteome</keyword>
<dbReference type="PROSITE" id="PS00108">
    <property type="entry name" value="PROTEIN_KINASE_ST"/>
    <property type="match status" value="1"/>
</dbReference>
<dbReference type="InterPro" id="IPR011009">
    <property type="entry name" value="Kinase-like_dom_sf"/>
</dbReference>
<feature type="domain" description="Protein kinase" evidence="6">
    <location>
        <begin position="5"/>
        <end position="264"/>
    </location>
</feature>